<dbReference type="Pfam" id="PF13730">
    <property type="entry name" value="HTH_36"/>
    <property type="match status" value="1"/>
</dbReference>
<gene>
    <name evidence="2" type="ORF">DJ533_12660</name>
</gene>
<sequence length="329" mass="37410">MSNFNFVKAVRQISMPPTTKLVAITLATYADYETGECYPSIQTLMDDTGLSNRAVGLHIKHIENLGILVVDRSNGRRSYYRFDVESLTKAVTQGHYSDNKSSDSGNNTSDSDDSEPVTLTQQPVTLTQQPVTLVQKAVTQGHTNYQEQPIEQPIERSSNTHEEKISLPPVQFVQYHNFDLAKISVIELGQKYSTLKSDFIELSKPRHPDLDQHDLENLFDEFGDWFASPNDYGKQSFKTAQKWAVAFLTWVNNNKHKLINRKAKNSVTEQSGRNKPIQTPSAYQAKQENVNRWLRYGQKVREEQHQESSIIDVVPEPPKSFLIEEVGHA</sequence>
<dbReference type="Gene3D" id="1.10.10.10">
    <property type="entry name" value="Winged helix-like DNA-binding domain superfamily/Winged helix DNA-binding domain"/>
    <property type="match status" value="1"/>
</dbReference>
<name>A0A2S2FEF9_9GAMM</name>
<dbReference type="Proteomes" id="UP000245977">
    <property type="component" value="Chromosome"/>
</dbReference>
<dbReference type="EMBL" id="CP029397">
    <property type="protein sequence ID" value="AWL29361.1"/>
    <property type="molecule type" value="Genomic_DNA"/>
</dbReference>
<organism evidence="2 3">
    <name type="scientific">Acinetobacter defluvii</name>
    <dbReference type="NCBI Taxonomy" id="1871111"/>
    <lineage>
        <taxon>Bacteria</taxon>
        <taxon>Pseudomonadati</taxon>
        <taxon>Pseudomonadota</taxon>
        <taxon>Gammaproteobacteria</taxon>
        <taxon>Moraxellales</taxon>
        <taxon>Moraxellaceae</taxon>
        <taxon>Acinetobacter</taxon>
    </lineage>
</organism>
<dbReference type="AlphaFoldDB" id="A0A2S2FEF9"/>
<dbReference type="InterPro" id="IPR036388">
    <property type="entry name" value="WH-like_DNA-bd_sf"/>
</dbReference>
<protein>
    <submittedName>
        <fullName evidence="2">Helix-turn-helix domain-containing protein</fullName>
    </submittedName>
</protein>
<keyword evidence="3" id="KW-1185">Reference proteome</keyword>
<evidence type="ECO:0000313" key="3">
    <source>
        <dbReference type="Proteomes" id="UP000245977"/>
    </source>
</evidence>
<dbReference type="STRING" id="1871111.GCA_001704615_01285"/>
<proteinExistence type="predicted"/>
<feature type="region of interest" description="Disordered" evidence="1">
    <location>
        <begin position="264"/>
        <end position="284"/>
    </location>
</feature>
<reference evidence="2" key="1">
    <citation type="submission" date="2019-08" db="EMBL/GenBank/DDBJ databases">
        <title>The complete genome of Acinetobacter defluvii strain WCHAD010030.</title>
        <authorList>
            <person name="Hu Y."/>
            <person name="Qin J."/>
            <person name="Feng Y."/>
            <person name="Zong Z."/>
        </authorList>
    </citation>
    <scope>NUCLEOTIDE SEQUENCE</scope>
    <source>
        <strain evidence="2">WCHA30</strain>
    </source>
</reference>
<evidence type="ECO:0000256" key="1">
    <source>
        <dbReference type="SAM" id="MobiDB-lite"/>
    </source>
</evidence>
<dbReference type="OrthoDB" id="3176605at2"/>
<feature type="region of interest" description="Disordered" evidence="1">
    <location>
        <begin position="93"/>
        <end position="126"/>
    </location>
</feature>
<dbReference type="RefSeq" id="WP_065992530.1">
    <property type="nucleotide sequence ID" value="NZ_CP029397.2"/>
</dbReference>
<accession>A0A2S2FEF9</accession>
<evidence type="ECO:0000313" key="2">
    <source>
        <dbReference type="EMBL" id="AWL29361.1"/>
    </source>
</evidence>
<feature type="compositionally biased region" description="Low complexity" evidence="1">
    <location>
        <begin position="116"/>
        <end position="126"/>
    </location>
</feature>
<feature type="compositionally biased region" description="Polar residues" evidence="1">
    <location>
        <begin position="265"/>
        <end position="284"/>
    </location>
</feature>
<dbReference type="KEGG" id="adv:DJ533_12660"/>